<dbReference type="EMBL" id="MHUF01000008">
    <property type="protein sequence ID" value="OHA72925.1"/>
    <property type="molecule type" value="Genomic_DNA"/>
</dbReference>
<name>A0A1G2RJA1_9BACT</name>
<protein>
    <submittedName>
        <fullName evidence="1">Uncharacterized protein</fullName>
    </submittedName>
</protein>
<evidence type="ECO:0000313" key="2">
    <source>
        <dbReference type="Proteomes" id="UP000177287"/>
    </source>
</evidence>
<accession>A0A1G2RJA1</accession>
<gene>
    <name evidence="1" type="ORF">A3A27_02190</name>
</gene>
<dbReference type="Proteomes" id="UP000177287">
    <property type="component" value="Unassembled WGS sequence"/>
</dbReference>
<dbReference type="AlphaFoldDB" id="A0A1G2RJA1"/>
<reference evidence="1 2" key="1">
    <citation type="journal article" date="2016" name="Nat. Commun.">
        <title>Thousands of microbial genomes shed light on interconnected biogeochemical processes in an aquifer system.</title>
        <authorList>
            <person name="Anantharaman K."/>
            <person name="Brown C.T."/>
            <person name="Hug L.A."/>
            <person name="Sharon I."/>
            <person name="Castelle C.J."/>
            <person name="Probst A.J."/>
            <person name="Thomas B.C."/>
            <person name="Singh A."/>
            <person name="Wilkins M.J."/>
            <person name="Karaoz U."/>
            <person name="Brodie E.L."/>
            <person name="Williams K.H."/>
            <person name="Hubbard S.S."/>
            <person name="Banfield J.F."/>
        </authorList>
    </citation>
    <scope>NUCLEOTIDE SEQUENCE [LARGE SCALE GENOMIC DNA]</scope>
</reference>
<organism evidence="1 2">
    <name type="scientific">Candidatus Wildermuthbacteria bacterium RIFCSPLOWO2_01_FULL_47_18</name>
    <dbReference type="NCBI Taxonomy" id="1802460"/>
    <lineage>
        <taxon>Bacteria</taxon>
        <taxon>Candidatus Wildermuthiibacteriota</taxon>
    </lineage>
</organism>
<sequence>MRSRNIFVFANGVHFLYYETMSTLDFTIKPSVNPHKFTVEIDATRLERLAANFGMFNPDFIRSLDRSEQDVRAGRVKKLRSLKDLRK</sequence>
<comment type="caution">
    <text evidence="1">The sequence shown here is derived from an EMBL/GenBank/DDBJ whole genome shotgun (WGS) entry which is preliminary data.</text>
</comment>
<proteinExistence type="predicted"/>
<evidence type="ECO:0000313" key="1">
    <source>
        <dbReference type="EMBL" id="OHA72925.1"/>
    </source>
</evidence>